<dbReference type="AlphaFoldDB" id="A0A8J6GI62"/>
<evidence type="ECO:0000313" key="2">
    <source>
        <dbReference type="Proteomes" id="UP000710432"/>
    </source>
</evidence>
<reference evidence="1" key="1">
    <citation type="submission" date="2020-03" db="EMBL/GenBank/DDBJ databases">
        <title>Studies in the Genomics of Life Span.</title>
        <authorList>
            <person name="Glass D."/>
        </authorList>
    </citation>
    <scope>NUCLEOTIDE SEQUENCE</scope>
    <source>
        <strain evidence="1">LTLLF</strain>
        <tissue evidence="1">Muscle</tissue>
    </source>
</reference>
<gene>
    <name evidence="1" type="ORF">LTLLF_156505</name>
</gene>
<dbReference type="Proteomes" id="UP000710432">
    <property type="component" value="Unassembled WGS sequence"/>
</dbReference>
<sequence length="54" mass="5937">MSICRIELTSAECNIAAQHLEASLAFLALPGARSESWLRWSQHGARSPLALRSE</sequence>
<organism evidence="1 2">
    <name type="scientific">Microtus ochrogaster</name>
    <name type="common">Prairie vole</name>
    <dbReference type="NCBI Taxonomy" id="79684"/>
    <lineage>
        <taxon>Eukaryota</taxon>
        <taxon>Metazoa</taxon>
        <taxon>Chordata</taxon>
        <taxon>Craniata</taxon>
        <taxon>Vertebrata</taxon>
        <taxon>Euteleostomi</taxon>
        <taxon>Mammalia</taxon>
        <taxon>Eutheria</taxon>
        <taxon>Euarchontoglires</taxon>
        <taxon>Glires</taxon>
        <taxon>Rodentia</taxon>
        <taxon>Myomorpha</taxon>
        <taxon>Muroidea</taxon>
        <taxon>Cricetidae</taxon>
        <taxon>Arvicolinae</taxon>
        <taxon>Microtus</taxon>
    </lineage>
</organism>
<accession>A0A8J6GI62</accession>
<evidence type="ECO:0000313" key="1">
    <source>
        <dbReference type="EMBL" id="KAH0510198.1"/>
    </source>
</evidence>
<comment type="caution">
    <text evidence="1">The sequence shown here is derived from an EMBL/GenBank/DDBJ whole genome shotgun (WGS) entry which is preliminary data.</text>
</comment>
<protein>
    <submittedName>
        <fullName evidence="1">Uncharacterized protein</fullName>
    </submittedName>
</protein>
<proteinExistence type="predicted"/>
<dbReference type="EMBL" id="JAATJU010022599">
    <property type="protein sequence ID" value="KAH0510198.1"/>
    <property type="molecule type" value="Genomic_DNA"/>
</dbReference>
<name>A0A8J6GI62_MICOH</name>